<organism evidence="3 4">
    <name type="scientific">Sphingorhabdus buctiana</name>
    <dbReference type="NCBI Taxonomy" id="1508805"/>
    <lineage>
        <taxon>Bacteria</taxon>
        <taxon>Pseudomonadati</taxon>
        <taxon>Pseudomonadota</taxon>
        <taxon>Alphaproteobacteria</taxon>
        <taxon>Sphingomonadales</taxon>
        <taxon>Sphingomonadaceae</taxon>
        <taxon>Sphingorhabdus</taxon>
    </lineage>
</organism>
<evidence type="ECO:0008006" key="5">
    <source>
        <dbReference type="Google" id="ProtNLM"/>
    </source>
</evidence>
<dbReference type="Gene3D" id="1.25.40.10">
    <property type="entry name" value="Tetratricopeptide repeat domain"/>
    <property type="match status" value="1"/>
</dbReference>
<reference evidence="4" key="1">
    <citation type="journal article" date="2019" name="Int. J. Syst. Evol. Microbiol.">
        <title>The Global Catalogue of Microorganisms (GCM) 10K type strain sequencing project: providing services to taxonomists for standard genome sequencing and annotation.</title>
        <authorList>
            <consortium name="The Broad Institute Genomics Platform"/>
            <consortium name="The Broad Institute Genome Sequencing Center for Infectious Disease"/>
            <person name="Wu L."/>
            <person name="Ma J."/>
        </authorList>
    </citation>
    <scope>NUCLEOTIDE SEQUENCE [LARGE SCALE GENOMIC DNA]</scope>
    <source>
        <strain evidence="4">CGMCC 1.12449</strain>
    </source>
</reference>
<dbReference type="InterPro" id="IPR011990">
    <property type="entry name" value="TPR-like_helical_dom_sf"/>
</dbReference>
<comment type="caution">
    <text evidence="3">The sequence shown here is derived from an EMBL/GenBank/DDBJ whole genome shotgun (WGS) entry which is preliminary data.</text>
</comment>
<keyword evidence="4" id="KW-1185">Reference proteome</keyword>
<keyword evidence="2" id="KW-0812">Transmembrane</keyword>
<evidence type="ECO:0000256" key="2">
    <source>
        <dbReference type="SAM" id="Phobius"/>
    </source>
</evidence>
<dbReference type="SUPFAM" id="SSF48452">
    <property type="entry name" value="TPR-like"/>
    <property type="match status" value="1"/>
</dbReference>
<evidence type="ECO:0000256" key="1">
    <source>
        <dbReference type="PROSITE-ProRule" id="PRU00339"/>
    </source>
</evidence>
<accession>A0ABW4MGD7</accession>
<protein>
    <recommendedName>
        <fullName evidence="5">Tetratricopeptide repeat protein</fullName>
    </recommendedName>
</protein>
<evidence type="ECO:0000313" key="4">
    <source>
        <dbReference type="Proteomes" id="UP001597215"/>
    </source>
</evidence>
<dbReference type="Proteomes" id="UP001597215">
    <property type="component" value="Unassembled WGS sequence"/>
</dbReference>
<feature type="repeat" description="TPR" evidence="1">
    <location>
        <begin position="429"/>
        <end position="462"/>
    </location>
</feature>
<evidence type="ECO:0000313" key="3">
    <source>
        <dbReference type="EMBL" id="MFD1767427.1"/>
    </source>
</evidence>
<dbReference type="PROSITE" id="PS50005">
    <property type="entry name" value="TPR"/>
    <property type="match status" value="1"/>
</dbReference>
<dbReference type="SMART" id="SM00028">
    <property type="entry name" value="TPR"/>
    <property type="match status" value="2"/>
</dbReference>
<proteinExistence type="predicted"/>
<keyword evidence="2" id="KW-0472">Membrane</keyword>
<dbReference type="EMBL" id="JBHUEL010000010">
    <property type="protein sequence ID" value="MFD1767427.1"/>
    <property type="molecule type" value="Genomic_DNA"/>
</dbReference>
<sequence>MEQHSGEIRYQLAKVLGAEMFKASPTSSRLLEHLVGEYLEGRSDRLKGYSIGVDVFDRGEDFDAGTDSIVRVQMGRLRRLLAEYYASDEGRNDRVRFEFPKGSYVPVINMVESAHSAPGPLAAVAGFWRVGRRKHYGLVALLLLVLVGIGGAVFYDRLLPRPERMEPRLFVAQFNVIDGSSDTRLIAKGLQHDLIALLSQYPNIEILGYETVAGEGGGGQKISNWHGADYLLSGSVATADGTIKVSSELVSVRKGTVLWSNMDSFAYSNAGDVLQSQSEIALKVGSTLGQPDGVIQQASKALIAESKGVSFANYACILAAYDYKRQKAEKDHLKIRKCLEKATRDNPNYSSAWSMLSWIYGDEHRYGFNRQAGGSGAMRALKAAEKGVATNPFSATAHQYLAIAQFYLGQDQKARQSMATAQRLSPNSSEILADAGWQNALAGNSDDARTYFDEALQLNPDPPTWYWGGLAIDAIRNDDADRAKRFAELYSGDGVLSLYVKAAAARLNGDDRRADLMLASASKSFPGGDQRDNDFIRHNRLDARLTRWIFGE</sequence>
<keyword evidence="2" id="KW-1133">Transmembrane helix</keyword>
<keyword evidence="1" id="KW-0802">TPR repeat</keyword>
<feature type="transmembrane region" description="Helical" evidence="2">
    <location>
        <begin position="136"/>
        <end position="155"/>
    </location>
</feature>
<gene>
    <name evidence="3" type="ORF">ACFSAG_11315</name>
</gene>
<name>A0ABW4MGD7_9SPHN</name>
<dbReference type="InterPro" id="IPR019734">
    <property type="entry name" value="TPR_rpt"/>
</dbReference>